<evidence type="ECO:0000313" key="2">
    <source>
        <dbReference type="EMBL" id="JAH55026.1"/>
    </source>
</evidence>
<dbReference type="EMBL" id="GBXM01053551">
    <property type="protein sequence ID" value="JAH55026.1"/>
    <property type="molecule type" value="Transcribed_RNA"/>
</dbReference>
<reference evidence="2" key="2">
    <citation type="journal article" date="2015" name="Fish Shellfish Immunol.">
        <title>Early steps in the European eel (Anguilla anguilla)-Vibrio vulnificus interaction in the gills: Role of the RtxA13 toxin.</title>
        <authorList>
            <person name="Callol A."/>
            <person name="Pajuelo D."/>
            <person name="Ebbesson L."/>
            <person name="Teles M."/>
            <person name="MacKenzie S."/>
            <person name="Amaro C."/>
        </authorList>
    </citation>
    <scope>NUCLEOTIDE SEQUENCE</scope>
</reference>
<reference evidence="2" key="1">
    <citation type="submission" date="2014-11" db="EMBL/GenBank/DDBJ databases">
        <authorList>
            <person name="Amaro Gonzalez C."/>
        </authorList>
    </citation>
    <scope>NUCLEOTIDE SEQUENCE</scope>
</reference>
<keyword evidence="1" id="KW-0812">Transmembrane</keyword>
<proteinExistence type="predicted"/>
<accession>A0A0E9TN48</accession>
<name>A0A0E9TN48_ANGAN</name>
<evidence type="ECO:0000256" key="1">
    <source>
        <dbReference type="SAM" id="Phobius"/>
    </source>
</evidence>
<sequence length="50" mass="5623">MLKYTQANYSQLTVKHSEPASFILRETLCWLTVVILLGVLHGSMSSVRSI</sequence>
<keyword evidence="1" id="KW-1133">Transmembrane helix</keyword>
<keyword evidence="1" id="KW-0472">Membrane</keyword>
<protein>
    <submittedName>
        <fullName evidence="2">Uncharacterized protein</fullName>
    </submittedName>
</protein>
<dbReference type="AlphaFoldDB" id="A0A0E9TN48"/>
<feature type="transmembrane region" description="Helical" evidence="1">
    <location>
        <begin position="20"/>
        <end position="40"/>
    </location>
</feature>
<organism evidence="2">
    <name type="scientific">Anguilla anguilla</name>
    <name type="common">European freshwater eel</name>
    <name type="synonym">Muraena anguilla</name>
    <dbReference type="NCBI Taxonomy" id="7936"/>
    <lineage>
        <taxon>Eukaryota</taxon>
        <taxon>Metazoa</taxon>
        <taxon>Chordata</taxon>
        <taxon>Craniata</taxon>
        <taxon>Vertebrata</taxon>
        <taxon>Euteleostomi</taxon>
        <taxon>Actinopterygii</taxon>
        <taxon>Neopterygii</taxon>
        <taxon>Teleostei</taxon>
        <taxon>Anguilliformes</taxon>
        <taxon>Anguillidae</taxon>
        <taxon>Anguilla</taxon>
    </lineage>
</organism>